<keyword evidence="2" id="KW-1133">Transmembrane helix</keyword>
<evidence type="ECO:0000256" key="2">
    <source>
        <dbReference type="SAM" id="Phobius"/>
    </source>
</evidence>
<dbReference type="Pfam" id="PF06772">
    <property type="entry name" value="LtrA"/>
    <property type="match status" value="1"/>
</dbReference>
<feature type="transmembrane region" description="Helical" evidence="2">
    <location>
        <begin position="21"/>
        <end position="43"/>
    </location>
</feature>
<name>A0A3N4G4Q1_9ACTN</name>
<gene>
    <name evidence="3" type="ORF">EF294_17465</name>
</gene>
<protein>
    <recommendedName>
        <fullName evidence="5">Low temperature requirement protein A</fullName>
    </recommendedName>
</protein>
<dbReference type="AlphaFoldDB" id="A0A3N4G4Q1"/>
<evidence type="ECO:0000313" key="3">
    <source>
        <dbReference type="EMBL" id="RPA57862.1"/>
    </source>
</evidence>
<keyword evidence="2" id="KW-0472">Membrane</keyword>
<organism evidence="3 4">
    <name type="scientific">Gordonia oryzae</name>
    <dbReference type="NCBI Taxonomy" id="2487349"/>
    <lineage>
        <taxon>Bacteria</taxon>
        <taxon>Bacillati</taxon>
        <taxon>Actinomycetota</taxon>
        <taxon>Actinomycetes</taxon>
        <taxon>Mycobacteriales</taxon>
        <taxon>Gordoniaceae</taxon>
        <taxon>Gordonia</taxon>
    </lineage>
</organism>
<dbReference type="OrthoDB" id="7698234at2"/>
<comment type="caution">
    <text evidence="3">The sequence shown here is derived from an EMBL/GenBank/DDBJ whole genome shotgun (WGS) entry which is preliminary data.</text>
</comment>
<keyword evidence="4" id="KW-1185">Reference proteome</keyword>
<dbReference type="Proteomes" id="UP000267536">
    <property type="component" value="Unassembled WGS sequence"/>
</dbReference>
<feature type="compositionally biased region" description="Basic and acidic residues" evidence="1">
    <location>
        <begin position="169"/>
        <end position="179"/>
    </location>
</feature>
<sequence length="250" mass="26341">MASSRGLPVLARTSSPLAYRLHYVTVAYCIVIIALGESVIAIGPTASDTGLTAPVAAIGAIAFCVVGGLWWCYFDWVQHATESRLVSDTVLRRRSNLARDLYTLGHRPIIAGIVVFAVGVEESVLHPTEALHGLASVALPLGPALHMGLRDWQLPVHRAARGHPPGGTDGHRGARDRRGSACARAGHHRADCRCDRCSGGSRTPPPAVTAGPCLTRRRLRRPAAMTAKVDLEVAVDHGLAAAAGRSVSGP</sequence>
<evidence type="ECO:0000256" key="1">
    <source>
        <dbReference type="SAM" id="MobiDB-lite"/>
    </source>
</evidence>
<accession>A0A3N4G4Q1</accession>
<feature type="region of interest" description="Disordered" evidence="1">
    <location>
        <begin position="159"/>
        <end position="182"/>
    </location>
</feature>
<reference evidence="3 4" key="1">
    <citation type="submission" date="2018-11" db="EMBL/GenBank/DDBJ databases">
        <title>Draft genome sequence of Gordonia sp. RS15-1S isolated from rice stems.</title>
        <authorList>
            <person name="Muangham S."/>
        </authorList>
    </citation>
    <scope>NUCLEOTIDE SEQUENCE [LARGE SCALE GENOMIC DNA]</scope>
    <source>
        <strain evidence="3 4">RS15-1S</strain>
    </source>
</reference>
<feature type="transmembrane region" description="Helical" evidence="2">
    <location>
        <begin position="55"/>
        <end position="74"/>
    </location>
</feature>
<evidence type="ECO:0008006" key="5">
    <source>
        <dbReference type="Google" id="ProtNLM"/>
    </source>
</evidence>
<dbReference type="EMBL" id="RKMH01000014">
    <property type="protein sequence ID" value="RPA57862.1"/>
    <property type="molecule type" value="Genomic_DNA"/>
</dbReference>
<proteinExistence type="predicted"/>
<keyword evidence="2" id="KW-0812">Transmembrane</keyword>
<dbReference type="InterPro" id="IPR010640">
    <property type="entry name" value="Low_temperature_requirement_A"/>
</dbReference>
<evidence type="ECO:0000313" key="4">
    <source>
        <dbReference type="Proteomes" id="UP000267536"/>
    </source>
</evidence>